<accession>A0A834PCD9</accession>
<evidence type="ECO:0000313" key="2">
    <source>
        <dbReference type="Proteomes" id="UP000600918"/>
    </source>
</evidence>
<proteinExistence type="predicted"/>
<gene>
    <name evidence="1" type="ORF">H0235_003697</name>
</gene>
<name>A0A834PCD9_VESPE</name>
<dbReference type="EMBL" id="JACSDY010000002">
    <property type="protein sequence ID" value="KAF7435506.1"/>
    <property type="molecule type" value="Genomic_DNA"/>
</dbReference>
<dbReference type="Proteomes" id="UP000600918">
    <property type="component" value="Unassembled WGS sequence"/>
</dbReference>
<evidence type="ECO:0000313" key="1">
    <source>
        <dbReference type="EMBL" id="KAF7435506.1"/>
    </source>
</evidence>
<reference evidence="1" key="1">
    <citation type="journal article" date="2020" name="G3 (Bethesda)">
        <title>High-Quality Assemblies for Three Invasive Social Wasps from the &lt;i&gt;Vespula&lt;/i&gt; Genus.</title>
        <authorList>
            <person name="Harrop T.W.R."/>
            <person name="Guhlin J."/>
            <person name="McLaughlin G.M."/>
            <person name="Permina E."/>
            <person name="Stockwell P."/>
            <person name="Gilligan J."/>
            <person name="Le Lec M.F."/>
            <person name="Gruber M.A.M."/>
            <person name="Quinn O."/>
            <person name="Lovegrove M."/>
            <person name="Duncan E.J."/>
            <person name="Remnant E.J."/>
            <person name="Van Eeckhoven J."/>
            <person name="Graham B."/>
            <person name="Knapp R.A."/>
            <person name="Langford K.W."/>
            <person name="Kronenberg Z."/>
            <person name="Press M.O."/>
            <person name="Eacker S.M."/>
            <person name="Wilson-Rankin E.E."/>
            <person name="Purcell J."/>
            <person name="Lester P.J."/>
            <person name="Dearden P.K."/>
        </authorList>
    </citation>
    <scope>NUCLEOTIDE SEQUENCE</scope>
    <source>
        <strain evidence="1">Volc-1</strain>
    </source>
</reference>
<protein>
    <submittedName>
        <fullName evidence="1">Uncharacterized protein</fullName>
    </submittedName>
</protein>
<sequence length="100" mass="11420">MNGSGYSSRFSRNVLENNRRILPSVGDTEPESSRRNIIKALLANLPQNPVCRLIVFPDPPLPQSRRISPRDIRYARRDATTINQFVSQPYSNRNAFIIHA</sequence>
<dbReference type="AlphaFoldDB" id="A0A834PCD9"/>
<organism evidence="1 2">
    <name type="scientific">Vespula pensylvanica</name>
    <name type="common">Western yellow jacket</name>
    <name type="synonym">Wasp</name>
    <dbReference type="NCBI Taxonomy" id="30213"/>
    <lineage>
        <taxon>Eukaryota</taxon>
        <taxon>Metazoa</taxon>
        <taxon>Ecdysozoa</taxon>
        <taxon>Arthropoda</taxon>
        <taxon>Hexapoda</taxon>
        <taxon>Insecta</taxon>
        <taxon>Pterygota</taxon>
        <taxon>Neoptera</taxon>
        <taxon>Endopterygota</taxon>
        <taxon>Hymenoptera</taxon>
        <taxon>Apocrita</taxon>
        <taxon>Aculeata</taxon>
        <taxon>Vespoidea</taxon>
        <taxon>Vespidae</taxon>
        <taxon>Vespinae</taxon>
        <taxon>Vespula</taxon>
    </lineage>
</organism>
<comment type="caution">
    <text evidence="1">The sequence shown here is derived from an EMBL/GenBank/DDBJ whole genome shotgun (WGS) entry which is preliminary data.</text>
</comment>
<keyword evidence="2" id="KW-1185">Reference proteome</keyword>